<feature type="region of interest" description="Disordered" evidence="1">
    <location>
        <begin position="1"/>
        <end position="28"/>
    </location>
</feature>
<dbReference type="EMBL" id="AGNL01018652">
    <property type="protein sequence ID" value="EJK62747.1"/>
    <property type="molecule type" value="Genomic_DNA"/>
</dbReference>
<accession>K0SX20</accession>
<feature type="region of interest" description="Disordered" evidence="1">
    <location>
        <begin position="96"/>
        <end position="143"/>
    </location>
</feature>
<organism evidence="2 3">
    <name type="scientific">Thalassiosira oceanica</name>
    <name type="common">Marine diatom</name>
    <dbReference type="NCBI Taxonomy" id="159749"/>
    <lineage>
        <taxon>Eukaryota</taxon>
        <taxon>Sar</taxon>
        <taxon>Stramenopiles</taxon>
        <taxon>Ochrophyta</taxon>
        <taxon>Bacillariophyta</taxon>
        <taxon>Coscinodiscophyceae</taxon>
        <taxon>Thalassiosirophycidae</taxon>
        <taxon>Thalassiosirales</taxon>
        <taxon>Thalassiosiraceae</taxon>
        <taxon>Thalassiosira</taxon>
    </lineage>
</organism>
<comment type="caution">
    <text evidence="2">The sequence shown here is derived from an EMBL/GenBank/DDBJ whole genome shotgun (WGS) entry which is preliminary data.</text>
</comment>
<evidence type="ECO:0000313" key="2">
    <source>
        <dbReference type="EMBL" id="EJK62747.1"/>
    </source>
</evidence>
<evidence type="ECO:0000313" key="3">
    <source>
        <dbReference type="Proteomes" id="UP000266841"/>
    </source>
</evidence>
<reference evidence="2 3" key="1">
    <citation type="journal article" date="2012" name="Genome Biol.">
        <title>Genome and low-iron response of an oceanic diatom adapted to chronic iron limitation.</title>
        <authorList>
            <person name="Lommer M."/>
            <person name="Specht M."/>
            <person name="Roy A.S."/>
            <person name="Kraemer L."/>
            <person name="Andreson R."/>
            <person name="Gutowska M.A."/>
            <person name="Wolf J."/>
            <person name="Bergner S.V."/>
            <person name="Schilhabel M.B."/>
            <person name="Klostermeier U.C."/>
            <person name="Beiko R.G."/>
            <person name="Rosenstiel P."/>
            <person name="Hippler M."/>
            <person name="Laroche J."/>
        </authorList>
    </citation>
    <scope>NUCLEOTIDE SEQUENCE [LARGE SCALE GENOMIC DNA]</scope>
    <source>
        <strain evidence="2 3">CCMP1005</strain>
    </source>
</reference>
<proteinExistence type="predicted"/>
<protein>
    <submittedName>
        <fullName evidence="2">Uncharacterized protein</fullName>
    </submittedName>
</protein>
<gene>
    <name evidence="2" type="ORF">THAOC_16631</name>
</gene>
<evidence type="ECO:0000256" key="1">
    <source>
        <dbReference type="SAM" id="MobiDB-lite"/>
    </source>
</evidence>
<dbReference type="Proteomes" id="UP000266841">
    <property type="component" value="Unassembled WGS sequence"/>
</dbReference>
<feature type="compositionally biased region" description="Polar residues" evidence="1">
    <location>
        <begin position="12"/>
        <end position="28"/>
    </location>
</feature>
<keyword evidence="3" id="KW-1185">Reference proteome</keyword>
<sequence>MTLMTLPARPTPVQSNPPTVSGVKTSPDTSLCTMRLAAPVLTAEQRENKEVAVLPHTCHHPGTTSETAPYFSLSLVQWPADLCLIEHRQRDSTIADALDAPMHHETLRRRPSRRPTCTLQEISPPPAAPTRQHHRSGAADTTA</sequence>
<dbReference type="AlphaFoldDB" id="K0SX20"/>
<name>K0SX20_THAOC</name>